<dbReference type="InterPro" id="IPR023346">
    <property type="entry name" value="Lysozyme-like_dom_sf"/>
</dbReference>
<dbReference type="EMBL" id="CP007031">
    <property type="protein sequence ID" value="AHF03666.1"/>
    <property type="molecule type" value="Genomic_DNA"/>
</dbReference>
<evidence type="ECO:0000256" key="4">
    <source>
        <dbReference type="ARBA" id="ARBA00007974"/>
    </source>
</evidence>
<keyword evidence="14" id="KW-0282">Flagellum</keyword>
<evidence type="ECO:0000256" key="11">
    <source>
        <dbReference type="ARBA" id="ARBA00030835"/>
    </source>
</evidence>
<dbReference type="GO" id="GO:0071973">
    <property type="term" value="P:bacterial-type flagellum-dependent cell motility"/>
    <property type="evidence" value="ECO:0007669"/>
    <property type="project" value="TreeGrafter"/>
</dbReference>
<keyword evidence="10" id="KW-0961">Cell wall biogenesis/degradation</keyword>
<dbReference type="NCBIfam" id="TIGR02541">
    <property type="entry name" value="flagell_FlgJ"/>
    <property type="match status" value="1"/>
</dbReference>
<evidence type="ECO:0000256" key="9">
    <source>
        <dbReference type="ARBA" id="ARBA00023295"/>
    </source>
</evidence>
<dbReference type="Pfam" id="PF01832">
    <property type="entry name" value="Glucosaminidase"/>
    <property type="match status" value="1"/>
</dbReference>
<dbReference type="GO" id="GO:0004040">
    <property type="term" value="F:amidase activity"/>
    <property type="evidence" value="ECO:0007669"/>
    <property type="project" value="InterPro"/>
</dbReference>
<dbReference type="PANTHER" id="PTHR33308:SF9">
    <property type="entry name" value="PEPTIDOGLYCAN HYDROLASE FLGJ"/>
    <property type="match status" value="1"/>
</dbReference>
<dbReference type="GO" id="GO:0042597">
    <property type="term" value="C:periplasmic space"/>
    <property type="evidence" value="ECO:0007669"/>
    <property type="project" value="UniProtKB-SubCell"/>
</dbReference>
<dbReference type="Pfam" id="PF10135">
    <property type="entry name" value="Rod-binding"/>
    <property type="match status" value="1"/>
</dbReference>
<feature type="region of interest" description="Disordered" evidence="12">
    <location>
        <begin position="329"/>
        <end position="354"/>
    </location>
</feature>
<evidence type="ECO:0000256" key="5">
    <source>
        <dbReference type="ARBA" id="ARBA00013433"/>
    </source>
</evidence>
<comment type="function">
    <text evidence="1">Flagellum-specific muramidase which hydrolyzes the peptidoglycan layer to assemble the rod structure in the periplasmic space.</text>
</comment>
<feature type="compositionally biased region" description="Low complexity" evidence="12">
    <location>
        <begin position="141"/>
        <end position="163"/>
    </location>
</feature>
<dbReference type="OrthoDB" id="289937at2"/>
<evidence type="ECO:0000259" key="13">
    <source>
        <dbReference type="SMART" id="SM00047"/>
    </source>
</evidence>
<keyword evidence="15" id="KW-1185">Reference proteome</keyword>
<feature type="compositionally biased region" description="Low complexity" evidence="12">
    <location>
        <begin position="330"/>
        <end position="341"/>
    </location>
</feature>
<dbReference type="PANTHER" id="PTHR33308">
    <property type="entry name" value="PEPTIDOGLYCAN HYDROLASE FLGJ"/>
    <property type="match status" value="1"/>
</dbReference>
<dbReference type="KEGG" id="mpur:MARPU_07170"/>
<evidence type="ECO:0000256" key="8">
    <source>
        <dbReference type="ARBA" id="ARBA00022801"/>
    </source>
</evidence>
<evidence type="ECO:0000256" key="1">
    <source>
        <dbReference type="ARBA" id="ARBA00002954"/>
    </source>
</evidence>
<evidence type="ECO:0000256" key="6">
    <source>
        <dbReference type="ARBA" id="ARBA00022764"/>
    </source>
</evidence>
<dbReference type="InterPro" id="IPR019301">
    <property type="entry name" value="Flagellar_prot_FlgJ_N"/>
</dbReference>
<comment type="similarity">
    <text evidence="4">In the C-terminal section; belongs to the glycosyl hydrolase 73 family.</text>
</comment>
<keyword evidence="6" id="KW-0574">Periplasm</keyword>
<dbReference type="AlphaFoldDB" id="W0E3M3"/>
<keyword evidence="7" id="KW-1005">Bacterial flagellum biogenesis</keyword>
<dbReference type="GO" id="GO:0016798">
    <property type="term" value="F:hydrolase activity, acting on glycosyl bonds"/>
    <property type="evidence" value="ECO:0007669"/>
    <property type="project" value="UniProtKB-KW"/>
</dbReference>
<organism evidence="14 15">
    <name type="scientific">Marichromatium purpuratum 984</name>
    <dbReference type="NCBI Taxonomy" id="765910"/>
    <lineage>
        <taxon>Bacteria</taxon>
        <taxon>Pseudomonadati</taxon>
        <taxon>Pseudomonadota</taxon>
        <taxon>Gammaproteobacteria</taxon>
        <taxon>Chromatiales</taxon>
        <taxon>Chromatiaceae</taxon>
        <taxon>Marichromatium</taxon>
    </lineage>
</organism>
<dbReference type="GO" id="GO:0071555">
    <property type="term" value="P:cell wall organization"/>
    <property type="evidence" value="ECO:0007669"/>
    <property type="project" value="UniProtKB-KW"/>
</dbReference>
<comment type="subcellular location">
    <subcellularLocation>
        <location evidence="2">Periplasm</location>
    </subcellularLocation>
</comment>
<dbReference type="Gene3D" id="2.10.70.40">
    <property type="entry name" value="peptidoglycan hydrolase"/>
    <property type="match status" value="1"/>
</dbReference>
<evidence type="ECO:0000256" key="3">
    <source>
        <dbReference type="ARBA" id="ARBA00006880"/>
    </source>
</evidence>
<gene>
    <name evidence="14" type="ORF">MARPU_07170</name>
</gene>
<dbReference type="InterPro" id="IPR013377">
    <property type="entry name" value="FlgJ"/>
</dbReference>
<sequence length="354" mass="38168">MLPLDTSAAFSARAHLSRPQGLAADPASLKSLGTVVRRNDAAALDTAARAFESLLVGQMLKQMRTASLGEGILDSQHSRMYQEMHDQQIAANLSEGRGLGIRQALLRQLSPSGSTVSVETGAGRTLTVPERTPWLRRMHPAAAAGAAETTTTRAGASESGAAAPSIARAGEGRWPPRNPQEFLDYLAPHAEQAAARLGVDPHVLLAQSALETGWGKHVPRHADGSSSFNLFGIKANRAWQGERVSVGTLEYRDGVARREQARFRAYPSPAGSFEDYVDFLQRNPRYGDALTKVDSPREFVRGLQRAGYATDPRYAEKILGIHAKLRRMSAEQATEAPAATQVSTAPADRTRVRG</sequence>
<evidence type="ECO:0000256" key="2">
    <source>
        <dbReference type="ARBA" id="ARBA00004418"/>
    </source>
</evidence>
<keyword evidence="14" id="KW-0966">Cell projection</keyword>
<dbReference type="InterPro" id="IPR002901">
    <property type="entry name" value="MGlyc_endo_b_GlcNAc-like_dom"/>
</dbReference>
<dbReference type="InterPro" id="IPR051056">
    <property type="entry name" value="Glycosyl_Hydrolase_73"/>
</dbReference>
<evidence type="ECO:0000313" key="14">
    <source>
        <dbReference type="EMBL" id="AHF03666.1"/>
    </source>
</evidence>
<dbReference type="Gene3D" id="1.10.530.10">
    <property type="match status" value="1"/>
</dbReference>
<reference evidence="14 15" key="1">
    <citation type="submission" date="2013-12" db="EMBL/GenBank/DDBJ databases">
        <authorList>
            <consortium name="DOE Joint Genome Institute"/>
            <person name="Bryant D.A."/>
            <person name="Huntemann M."/>
            <person name="Han J."/>
            <person name="Chen A."/>
            <person name="Kyrpides N."/>
            <person name="Mavromatis K."/>
            <person name="Markowitz V."/>
            <person name="Palaniappan K."/>
            <person name="Ivanova N."/>
            <person name="Schaumberg A."/>
            <person name="Pati A."/>
            <person name="Liolios K."/>
            <person name="Nordberg H.P."/>
            <person name="Cantor M.N."/>
            <person name="Hua S.X."/>
            <person name="Woyke T."/>
        </authorList>
    </citation>
    <scope>NUCLEOTIDE SEQUENCE [LARGE SCALE GENOMIC DNA]</scope>
    <source>
        <strain evidence="14 15">984</strain>
    </source>
</reference>
<protein>
    <recommendedName>
        <fullName evidence="5">Peptidoglycan hydrolase FlgJ</fullName>
    </recommendedName>
    <alternativeName>
        <fullName evidence="11">Muramidase FlgJ</fullName>
    </alternativeName>
</protein>
<dbReference type="PRINTS" id="PR01002">
    <property type="entry name" value="FLGFLGJ"/>
</dbReference>
<feature type="region of interest" description="Disordered" evidence="12">
    <location>
        <begin position="110"/>
        <end position="176"/>
    </location>
</feature>
<keyword evidence="8" id="KW-0378">Hydrolase</keyword>
<dbReference type="HOGENOM" id="CLU_013771_3_0_6"/>
<feature type="domain" description="Mannosyl-glycoprotein endo-beta-N-acetylglucosamidase-like" evidence="13">
    <location>
        <begin position="176"/>
        <end position="337"/>
    </location>
</feature>
<dbReference type="RefSeq" id="WP_005223811.1">
    <property type="nucleotide sequence ID" value="NZ_CP007031.1"/>
</dbReference>
<dbReference type="Proteomes" id="UP000005275">
    <property type="component" value="Chromosome"/>
</dbReference>
<evidence type="ECO:0000256" key="7">
    <source>
        <dbReference type="ARBA" id="ARBA00022795"/>
    </source>
</evidence>
<dbReference type="SMART" id="SM00047">
    <property type="entry name" value="LYZ2"/>
    <property type="match status" value="1"/>
</dbReference>
<evidence type="ECO:0000256" key="10">
    <source>
        <dbReference type="ARBA" id="ARBA00023316"/>
    </source>
</evidence>
<dbReference type="eggNOG" id="COG1705">
    <property type="taxonomic scope" value="Bacteria"/>
</dbReference>
<dbReference type="GO" id="GO:0044780">
    <property type="term" value="P:bacterial-type flagellum assembly"/>
    <property type="evidence" value="ECO:0007669"/>
    <property type="project" value="InterPro"/>
</dbReference>
<proteinExistence type="inferred from homology"/>
<keyword evidence="14" id="KW-0969">Cilium</keyword>
<evidence type="ECO:0000256" key="12">
    <source>
        <dbReference type="SAM" id="MobiDB-lite"/>
    </source>
</evidence>
<dbReference type="eggNOG" id="COG3951">
    <property type="taxonomic scope" value="Bacteria"/>
</dbReference>
<keyword evidence="9" id="KW-0326">Glycosidase</keyword>
<accession>W0E3M3</accession>
<comment type="similarity">
    <text evidence="3">In the N-terminal section; belongs to the FlgJ family.</text>
</comment>
<dbReference type="SUPFAM" id="SSF53955">
    <property type="entry name" value="Lysozyme-like"/>
    <property type="match status" value="1"/>
</dbReference>
<dbReference type="STRING" id="765910.MARPU_07170"/>
<name>W0E3M3_MARPU</name>
<evidence type="ECO:0000313" key="15">
    <source>
        <dbReference type="Proteomes" id="UP000005275"/>
    </source>
</evidence>